<comment type="caution">
    <text evidence="2">The sequence shown here is derived from an EMBL/GenBank/DDBJ whole genome shotgun (WGS) entry which is preliminary data.</text>
</comment>
<dbReference type="Proteomes" id="UP001459277">
    <property type="component" value="Unassembled WGS sequence"/>
</dbReference>
<dbReference type="EMBL" id="JAZDWU010000011">
    <property type="protein sequence ID" value="KAK9986904.1"/>
    <property type="molecule type" value="Genomic_DNA"/>
</dbReference>
<dbReference type="InterPro" id="IPR005162">
    <property type="entry name" value="Retrotrans_gag_dom"/>
</dbReference>
<proteinExistence type="predicted"/>
<dbReference type="AlphaFoldDB" id="A0AAW2BLN3"/>
<keyword evidence="3" id="KW-1185">Reference proteome</keyword>
<dbReference type="Pfam" id="PF03732">
    <property type="entry name" value="Retrotrans_gag"/>
    <property type="match status" value="1"/>
</dbReference>
<accession>A0AAW2BLN3</accession>
<name>A0AAW2BLN3_9ROSI</name>
<evidence type="ECO:0000259" key="1">
    <source>
        <dbReference type="Pfam" id="PF03732"/>
    </source>
</evidence>
<feature type="domain" description="Retrotransposon gag" evidence="1">
    <location>
        <begin position="210"/>
        <end position="295"/>
    </location>
</feature>
<dbReference type="PANTHER" id="PTHR33223">
    <property type="entry name" value="CCHC-TYPE DOMAIN-CONTAINING PROTEIN"/>
    <property type="match status" value="1"/>
</dbReference>
<evidence type="ECO:0000313" key="3">
    <source>
        <dbReference type="Proteomes" id="UP001459277"/>
    </source>
</evidence>
<organism evidence="2 3">
    <name type="scientific">Lithocarpus litseifolius</name>
    <dbReference type="NCBI Taxonomy" id="425828"/>
    <lineage>
        <taxon>Eukaryota</taxon>
        <taxon>Viridiplantae</taxon>
        <taxon>Streptophyta</taxon>
        <taxon>Embryophyta</taxon>
        <taxon>Tracheophyta</taxon>
        <taxon>Spermatophyta</taxon>
        <taxon>Magnoliopsida</taxon>
        <taxon>eudicotyledons</taxon>
        <taxon>Gunneridae</taxon>
        <taxon>Pentapetalae</taxon>
        <taxon>rosids</taxon>
        <taxon>fabids</taxon>
        <taxon>Fagales</taxon>
        <taxon>Fagaceae</taxon>
        <taxon>Lithocarpus</taxon>
    </lineage>
</organism>
<evidence type="ECO:0000313" key="2">
    <source>
        <dbReference type="EMBL" id="KAK9986904.1"/>
    </source>
</evidence>
<gene>
    <name evidence="2" type="ORF">SO802_031855</name>
</gene>
<reference evidence="2 3" key="1">
    <citation type="submission" date="2024-01" db="EMBL/GenBank/DDBJ databases">
        <title>A telomere-to-telomere, gap-free genome of sweet tea (Lithocarpus litseifolius).</title>
        <authorList>
            <person name="Zhou J."/>
        </authorList>
    </citation>
    <scope>NUCLEOTIDE SEQUENCE [LARGE SCALE GENOMIC DNA]</scope>
    <source>
        <strain evidence="2">Zhou-2022a</strain>
        <tissue evidence="2">Leaf</tissue>
    </source>
</reference>
<dbReference type="PANTHER" id="PTHR33223:SF6">
    <property type="entry name" value="CCHC-TYPE DOMAIN-CONTAINING PROTEIN"/>
    <property type="match status" value="1"/>
</dbReference>
<protein>
    <recommendedName>
        <fullName evidence="1">Retrotransposon gag domain-containing protein</fullName>
    </recommendedName>
</protein>
<sequence length="344" mass="39553">MISIASHEAGNGKGMGEATGIMAMHPKWLHPNKASWASNIDLDFQFLKRYGPQKSNDWIKSYDSRKFVVQRPKAMEVLIGVGENYWSESSADHISLHFEGIESSGEVGHLANRNIMSVIEDLQRPQGSPYLTKEDISIILFEAKKIDSTIYVDTRPPYPEEVAGKPYPVNYTHIFPKYDGMPGNAREHIRQYVDALMAHSYDHELRLREFSKPLEGRAFTWYTSLALGSVLSWNDLATHFMKNFFTLEEKLTLSDLQNEKQRVFGGLLEYICRFRDLSLLCYDPVKEEKLVDVCITSMLYEYRPYLENLQIFSFTRLVEASRRTSMFVRKPLKGLISQAASTPR</sequence>